<evidence type="ECO:0000313" key="3">
    <source>
        <dbReference type="Proteomes" id="UP001276840"/>
    </source>
</evidence>
<dbReference type="RefSeq" id="WP_320235193.1">
    <property type="nucleotide sequence ID" value="NZ_JAVIJF010000017.1"/>
</dbReference>
<name>A0ABU4ZPD9_9HYPH</name>
<dbReference type="Gene3D" id="3.40.50.300">
    <property type="entry name" value="P-loop containing nucleotide triphosphate hydrolases"/>
    <property type="match status" value="1"/>
</dbReference>
<organism evidence="2 3">
    <name type="scientific">Mesorhizobium montanum</name>
    <dbReference type="NCBI Taxonomy" id="3072323"/>
    <lineage>
        <taxon>Bacteria</taxon>
        <taxon>Pseudomonadati</taxon>
        <taxon>Pseudomonadota</taxon>
        <taxon>Alphaproteobacteria</taxon>
        <taxon>Hyphomicrobiales</taxon>
        <taxon>Phyllobacteriaceae</taxon>
        <taxon>Mesorhizobium</taxon>
    </lineage>
</organism>
<dbReference type="InterPro" id="IPR027417">
    <property type="entry name" value="P-loop_NTPase"/>
</dbReference>
<comment type="caution">
    <text evidence="2">The sequence shown here is derived from an EMBL/GenBank/DDBJ whole genome shotgun (WGS) entry which is preliminary data.</text>
</comment>
<dbReference type="EMBL" id="JAVIJF010000017">
    <property type="protein sequence ID" value="MDX8527250.1"/>
    <property type="molecule type" value="Genomic_DNA"/>
</dbReference>
<feature type="region of interest" description="Disordered" evidence="1">
    <location>
        <begin position="1"/>
        <end position="25"/>
    </location>
</feature>
<sequence>MARRRWTPGIPPTMESVSQKRDNRGSSRVKVRYVAGMSWPRSGHHLMHRLALAYFGGDFKYCLFYPKDPACCGSAPCTRPGMNFTKNHDFDLSVPILPDVPYLIQYRSLTPATISDFELYLLDGGADTKESFQQFARIRAEGWAAFMAKWVDNPASFERLLVGYEDLVTDPHRAFGAAVRFFAPGTKPDQERLARVIQGQTHVAVTRQEGEKWTAKAGVKAFRTVEAFRFHDAGFFSELEGFAQEKRRSLAVAPVEGPARGMAKRALEGLARSARLVGLGR</sequence>
<evidence type="ECO:0000256" key="1">
    <source>
        <dbReference type="SAM" id="MobiDB-lite"/>
    </source>
</evidence>
<evidence type="ECO:0008006" key="4">
    <source>
        <dbReference type="Google" id="ProtNLM"/>
    </source>
</evidence>
<protein>
    <recommendedName>
        <fullName evidence="4">Sulfotransferase domain-containing protein</fullName>
    </recommendedName>
</protein>
<dbReference type="Proteomes" id="UP001276840">
    <property type="component" value="Unassembled WGS sequence"/>
</dbReference>
<keyword evidence="3" id="KW-1185">Reference proteome</keyword>
<gene>
    <name evidence="2" type="ORF">RFM68_22370</name>
</gene>
<accession>A0ABU4ZPD9</accession>
<evidence type="ECO:0000313" key="2">
    <source>
        <dbReference type="EMBL" id="MDX8527250.1"/>
    </source>
</evidence>
<proteinExistence type="predicted"/>
<dbReference type="SUPFAM" id="SSF52540">
    <property type="entry name" value="P-loop containing nucleoside triphosphate hydrolases"/>
    <property type="match status" value="1"/>
</dbReference>
<reference evidence="2 3" key="1">
    <citation type="submission" date="2023-08" db="EMBL/GenBank/DDBJ databases">
        <title>Implementing the SeqCode for naming new Mesorhizobium species isolated from Vachellia karroo root nodules.</title>
        <authorList>
            <person name="Van Lill M."/>
        </authorList>
    </citation>
    <scope>NUCLEOTIDE SEQUENCE [LARGE SCALE GENOMIC DNA]</scope>
    <source>
        <strain evidence="2 3">MSK 1335</strain>
    </source>
</reference>